<proteinExistence type="predicted"/>
<dbReference type="InterPro" id="IPR004358">
    <property type="entry name" value="Sig_transdc_His_kin-like_C"/>
</dbReference>
<dbReference type="CDD" id="cd16922">
    <property type="entry name" value="HATPase_EvgS-ArcB-TorS-like"/>
    <property type="match status" value="1"/>
</dbReference>
<name>A0A1Y6CE45_9BACT</name>
<dbReference type="PROSITE" id="PS50110">
    <property type="entry name" value="RESPONSE_REGULATORY"/>
    <property type="match status" value="1"/>
</dbReference>
<dbReference type="InterPro" id="IPR011006">
    <property type="entry name" value="CheY-like_superfamily"/>
</dbReference>
<dbReference type="Pfam" id="PF00512">
    <property type="entry name" value="HisKA"/>
    <property type="match status" value="1"/>
</dbReference>
<dbReference type="SMART" id="SM00448">
    <property type="entry name" value="REC"/>
    <property type="match status" value="1"/>
</dbReference>
<evidence type="ECO:0000259" key="9">
    <source>
        <dbReference type="PROSITE" id="PS50110"/>
    </source>
</evidence>
<keyword evidence="5" id="KW-0418">Kinase</keyword>
<gene>
    <name evidence="10" type="ORF">SAMN06296036_11577</name>
</gene>
<sequence length="543" mass="60270">MKKAPLPENEEPRIKLLQDLRILDSELEKTYDDITKLAARICGVPICLVSLVDEDRQWFKSHHGLEARETPRDFAFCAHAILGDEVFEVPDARKDERFSDNPLVTDNPNVIFYAGYPLEMENDLKLGTLCVIDHQPKVLTEDQRDALKSLSSQVITLFKLRRSNYRLQTALENKANMLSTMSHEIRTPLNGVLGMTELLLDTELEPRQKEMLETVRDCGHGLITILNDILDFSKLEIGKVELHAEAFDLPKTIQNSLYLFESNAASKGLSLEYKSLDGTPELVMGDEYRLRQVLQNLISNALKFTEQGGVTVESTGRKVEDGCEVTIKVADTGMGIAKDAQVKLFQSFSQTDASIARKYGGTGLGLAISKNLVELMRGRIEVSSELGKGTTFTIVIPFEKADGLAETTEGEQEEIDVSDLAILVAEDNGVNQVIAKSMLEALGATIDLVEDGQHAVEAARTKSYDLVFMDCHMPGMDGYAATRTIKDDLGNNAPYVVALTASSTEDDQKRCRDAGMDDFMSKPISKKNLRAFFRKFLNSKQAA</sequence>
<dbReference type="Pfam" id="PF02518">
    <property type="entry name" value="HATPase_c"/>
    <property type="match status" value="1"/>
</dbReference>
<protein>
    <recommendedName>
        <fullName evidence="2">histidine kinase</fullName>
        <ecNumber evidence="2">2.7.13.3</ecNumber>
    </recommendedName>
</protein>
<dbReference type="PANTHER" id="PTHR45339:SF1">
    <property type="entry name" value="HYBRID SIGNAL TRANSDUCTION HISTIDINE KINASE J"/>
    <property type="match status" value="1"/>
</dbReference>
<dbReference type="InterPro" id="IPR003661">
    <property type="entry name" value="HisK_dim/P_dom"/>
</dbReference>
<dbReference type="InterPro" id="IPR001789">
    <property type="entry name" value="Sig_transdc_resp-reg_receiver"/>
</dbReference>
<dbReference type="SUPFAM" id="SSF55874">
    <property type="entry name" value="ATPase domain of HSP90 chaperone/DNA topoisomerase II/histidine kinase"/>
    <property type="match status" value="1"/>
</dbReference>
<dbReference type="CDD" id="cd17546">
    <property type="entry name" value="REC_hyHK_CKI1_RcsC-like"/>
    <property type="match status" value="1"/>
</dbReference>
<keyword evidence="11" id="KW-1185">Reference proteome</keyword>
<dbReference type="AlphaFoldDB" id="A0A1Y6CE45"/>
<dbReference type="CDD" id="cd00082">
    <property type="entry name" value="HisKA"/>
    <property type="match status" value="1"/>
</dbReference>
<dbReference type="SUPFAM" id="SSF52172">
    <property type="entry name" value="CheY-like"/>
    <property type="match status" value="1"/>
</dbReference>
<keyword evidence="4" id="KW-0808">Transferase</keyword>
<comment type="catalytic activity">
    <reaction evidence="1">
        <text>ATP + protein L-histidine = ADP + protein N-phospho-L-histidine.</text>
        <dbReference type="EC" id="2.7.13.3"/>
    </reaction>
</comment>
<evidence type="ECO:0000256" key="5">
    <source>
        <dbReference type="ARBA" id="ARBA00022777"/>
    </source>
</evidence>
<dbReference type="InterPro" id="IPR003018">
    <property type="entry name" value="GAF"/>
</dbReference>
<dbReference type="InterPro" id="IPR036890">
    <property type="entry name" value="HATPase_C_sf"/>
</dbReference>
<evidence type="ECO:0000256" key="2">
    <source>
        <dbReference type="ARBA" id="ARBA00012438"/>
    </source>
</evidence>
<dbReference type="Gene3D" id="3.30.450.40">
    <property type="match status" value="1"/>
</dbReference>
<dbReference type="InterPro" id="IPR036097">
    <property type="entry name" value="HisK_dim/P_sf"/>
</dbReference>
<dbReference type="SMART" id="SM00065">
    <property type="entry name" value="GAF"/>
    <property type="match status" value="1"/>
</dbReference>
<dbReference type="SMART" id="SM00387">
    <property type="entry name" value="HATPase_c"/>
    <property type="match status" value="1"/>
</dbReference>
<feature type="modified residue" description="4-aspartylphosphate" evidence="7">
    <location>
        <position position="470"/>
    </location>
</feature>
<dbReference type="Gene3D" id="3.30.565.10">
    <property type="entry name" value="Histidine kinase-like ATPase, C-terminal domain"/>
    <property type="match status" value="1"/>
</dbReference>
<evidence type="ECO:0000256" key="7">
    <source>
        <dbReference type="PROSITE-ProRule" id="PRU00169"/>
    </source>
</evidence>
<dbReference type="STRING" id="1513793.SAMN06296036_11577"/>
<reference evidence="11" key="1">
    <citation type="submission" date="2017-04" db="EMBL/GenBank/DDBJ databases">
        <authorList>
            <person name="Varghese N."/>
            <person name="Submissions S."/>
        </authorList>
    </citation>
    <scope>NUCLEOTIDE SEQUENCE [LARGE SCALE GENOMIC DNA]</scope>
    <source>
        <strain evidence="11">RKEM611</strain>
    </source>
</reference>
<feature type="domain" description="Response regulatory" evidence="9">
    <location>
        <begin position="421"/>
        <end position="537"/>
    </location>
</feature>
<dbReference type="RefSeq" id="WP_132319746.1">
    <property type="nucleotide sequence ID" value="NZ_FWZT01000015.1"/>
</dbReference>
<dbReference type="SUPFAM" id="SSF55781">
    <property type="entry name" value="GAF domain-like"/>
    <property type="match status" value="1"/>
</dbReference>
<evidence type="ECO:0000313" key="11">
    <source>
        <dbReference type="Proteomes" id="UP000192907"/>
    </source>
</evidence>
<accession>A0A1Y6CE45</accession>
<evidence type="ECO:0000256" key="3">
    <source>
        <dbReference type="ARBA" id="ARBA00022553"/>
    </source>
</evidence>
<dbReference type="SUPFAM" id="SSF47384">
    <property type="entry name" value="Homodimeric domain of signal transducing histidine kinase"/>
    <property type="match status" value="1"/>
</dbReference>
<dbReference type="EC" id="2.7.13.3" evidence="2"/>
<evidence type="ECO:0000313" key="10">
    <source>
        <dbReference type="EMBL" id="SMF49451.1"/>
    </source>
</evidence>
<dbReference type="Pfam" id="PF01590">
    <property type="entry name" value="GAF"/>
    <property type="match status" value="1"/>
</dbReference>
<dbReference type="SMART" id="SM00388">
    <property type="entry name" value="HisKA"/>
    <property type="match status" value="1"/>
</dbReference>
<dbReference type="EMBL" id="FWZT01000015">
    <property type="protein sequence ID" value="SMF49451.1"/>
    <property type="molecule type" value="Genomic_DNA"/>
</dbReference>
<dbReference type="Gene3D" id="3.40.50.2300">
    <property type="match status" value="1"/>
</dbReference>
<keyword evidence="3 7" id="KW-0597">Phosphoprotein</keyword>
<dbReference type="OrthoDB" id="5287409at2"/>
<dbReference type="Proteomes" id="UP000192907">
    <property type="component" value="Unassembled WGS sequence"/>
</dbReference>
<organism evidence="10 11">
    <name type="scientific">Pseudobacteriovorax antillogorgiicola</name>
    <dbReference type="NCBI Taxonomy" id="1513793"/>
    <lineage>
        <taxon>Bacteria</taxon>
        <taxon>Pseudomonadati</taxon>
        <taxon>Bdellovibrionota</taxon>
        <taxon>Oligoflexia</taxon>
        <taxon>Oligoflexales</taxon>
        <taxon>Pseudobacteriovoracaceae</taxon>
        <taxon>Pseudobacteriovorax</taxon>
    </lineage>
</organism>
<dbReference type="PRINTS" id="PR00344">
    <property type="entry name" value="BCTRLSENSOR"/>
</dbReference>
<feature type="domain" description="Histidine kinase" evidence="8">
    <location>
        <begin position="180"/>
        <end position="400"/>
    </location>
</feature>
<dbReference type="InterPro" id="IPR003594">
    <property type="entry name" value="HATPase_dom"/>
</dbReference>
<evidence type="ECO:0000259" key="8">
    <source>
        <dbReference type="PROSITE" id="PS50109"/>
    </source>
</evidence>
<dbReference type="PANTHER" id="PTHR45339">
    <property type="entry name" value="HYBRID SIGNAL TRANSDUCTION HISTIDINE KINASE J"/>
    <property type="match status" value="1"/>
</dbReference>
<dbReference type="GO" id="GO:0000155">
    <property type="term" value="F:phosphorelay sensor kinase activity"/>
    <property type="evidence" value="ECO:0007669"/>
    <property type="project" value="InterPro"/>
</dbReference>
<evidence type="ECO:0000256" key="6">
    <source>
        <dbReference type="ARBA" id="ARBA00023012"/>
    </source>
</evidence>
<dbReference type="Pfam" id="PF00072">
    <property type="entry name" value="Response_reg"/>
    <property type="match status" value="1"/>
</dbReference>
<dbReference type="InterPro" id="IPR005467">
    <property type="entry name" value="His_kinase_dom"/>
</dbReference>
<dbReference type="PROSITE" id="PS50109">
    <property type="entry name" value="HIS_KIN"/>
    <property type="match status" value="1"/>
</dbReference>
<evidence type="ECO:0000256" key="1">
    <source>
        <dbReference type="ARBA" id="ARBA00000085"/>
    </source>
</evidence>
<keyword evidence="6" id="KW-0902">Two-component regulatory system</keyword>
<evidence type="ECO:0000256" key="4">
    <source>
        <dbReference type="ARBA" id="ARBA00022679"/>
    </source>
</evidence>
<dbReference type="FunFam" id="3.30.565.10:FF:000010">
    <property type="entry name" value="Sensor histidine kinase RcsC"/>
    <property type="match status" value="1"/>
</dbReference>
<dbReference type="Gene3D" id="1.10.287.130">
    <property type="match status" value="1"/>
</dbReference>
<dbReference type="InterPro" id="IPR029016">
    <property type="entry name" value="GAF-like_dom_sf"/>
</dbReference>